<name>A0ABS6UPA9_9PSEU</name>
<evidence type="ECO:0000313" key="1">
    <source>
        <dbReference type="EMBL" id="MBW0134092.1"/>
    </source>
</evidence>
<evidence type="ECO:0000313" key="2">
    <source>
        <dbReference type="Proteomes" id="UP000694287"/>
    </source>
</evidence>
<protein>
    <submittedName>
        <fullName evidence="1">Uncharacterized protein</fullName>
    </submittedName>
</protein>
<comment type="caution">
    <text evidence="1">The sequence shown here is derived from an EMBL/GenBank/DDBJ whole genome shotgun (WGS) entry which is preliminary data.</text>
</comment>
<reference evidence="1 2" key="1">
    <citation type="submission" date="2020-11" db="EMBL/GenBank/DDBJ databases">
        <title>Pseudonocardia abyssalis sp. nov. and Pseudonocardia oceani sp. nov., description and phylogenomic analysis of two novel actinomycetes isolated from the deep Southern Ocean.</title>
        <authorList>
            <person name="Parra J."/>
        </authorList>
    </citation>
    <scope>NUCLEOTIDE SEQUENCE [LARGE SCALE GENOMIC DNA]</scope>
    <source>
        <strain evidence="1 2">KRD-168</strain>
    </source>
</reference>
<dbReference type="EMBL" id="JADQDK010000001">
    <property type="protein sequence ID" value="MBW0134092.1"/>
    <property type="molecule type" value="Genomic_DNA"/>
</dbReference>
<accession>A0ABS6UPA9</accession>
<sequence>MSDDGERLLAGPRGRRLLWGLLREHLHGPAWWEAQVDRPAEVAALVVEATAAVDAVLEEPLTPDRLGGALAGAVDSAWYWQEPDGVDRALAVTVDALAPLAARVVASEPAWWAAPCSPQDQWLVEWEGVDAWYAAPPDALVRWRKDTLDDEVRAAQRPSDVRANWSGHWWSTPCLAGLPSTIRPGPAGPALVEDSLGWETATCHPVVPVRPPRIREMTCAADWVALVRAHPLDVTRSRRHDWWRTTGVDGRWLIPDWAAVARDHDAVHLTARAYLEAAGVALPVGGGTYTVLAGWDPDRTWWLTDLLRPAGVGEPRRWVRTDEGWRPG</sequence>
<organism evidence="1 2">
    <name type="scientific">Pseudonocardia abyssalis</name>
    <dbReference type="NCBI Taxonomy" id="2792008"/>
    <lineage>
        <taxon>Bacteria</taxon>
        <taxon>Bacillati</taxon>
        <taxon>Actinomycetota</taxon>
        <taxon>Actinomycetes</taxon>
        <taxon>Pseudonocardiales</taxon>
        <taxon>Pseudonocardiaceae</taxon>
        <taxon>Pseudonocardia</taxon>
    </lineage>
</organism>
<dbReference type="Proteomes" id="UP000694287">
    <property type="component" value="Unassembled WGS sequence"/>
</dbReference>
<proteinExistence type="predicted"/>
<keyword evidence="2" id="KW-1185">Reference proteome</keyword>
<dbReference type="RefSeq" id="WP_218615912.1">
    <property type="nucleotide sequence ID" value="NZ_JADQDK010000001.1"/>
</dbReference>
<gene>
    <name evidence="1" type="ORF">I4I81_07460</name>
</gene>